<dbReference type="InterPro" id="IPR006096">
    <property type="entry name" value="Glu/Leu/Phe/Val/Trp_DH_C"/>
</dbReference>
<dbReference type="GO" id="GO:0005829">
    <property type="term" value="C:cytosol"/>
    <property type="evidence" value="ECO:0007669"/>
    <property type="project" value="TreeGrafter"/>
</dbReference>
<keyword evidence="2" id="KW-0560">Oxidoreductase</keyword>
<gene>
    <name evidence="4" type="ORF">POBO1169_LOCUS2167</name>
</gene>
<dbReference type="GO" id="GO:0004354">
    <property type="term" value="F:glutamate dehydrogenase (NADP+) activity"/>
    <property type="evidence" value="ECO:0007669"/>
    <property type="project" value="UniProtKB-EC"/>
</dbReference>
<dbReference type="GO" id="GO:0006537">
    <property type="term" value="P:glutamate biosynthetic process"/>
    <property type="evidence" value="ECO:0007669"/>
    <property type="project" value="TreeGrafter"/>
</dbReference>
<dbReference type="EC" id="1.4.1.4" evidence="1"/>
<dbReference type="Pfam" id="PF00208">
    <property type="entry name" value="ELFV_dehydrog"/>
    <property type="match status" value="1"/>
</dbReference>
<dbReference type="FunFam" id="1.10.285.10:FF:000001">
    <property type="entry name" value="Glutamate dehydrogenase"/>
    <property type="match status" value="1"/>
</dbReference>
<dbReference type="AlphaFoldDB" id="A0A7S0MUR1"/>
<dbReference type="PRINTS" id="PR00082">
    <property type="entry name" value="GLFDHDRGNASE"/>
</dbReference>
<dbReference type="PANTHER" id="PTHR43571">
    <property type="entry name" value="NADP-SPECIFIC GLUTAMATE DEHYDROGENASE 1-RELATED"/>
    <property type="match status" value="1"/>
</dbReference>
<accession>A0A7S0MUR1</accession>
<reference evidence="4" key="1">
    <citation type="submission" date="2021-01" db="EMBL/GenBank/DDBJ databases">
        <authorList>
            <person name="Corre E."/>
            <person name="Pelletier E."/>
            <person name="Niang G."/>
            <person name="Scheremetjew M."/>
            <person name="Finn R."/>
            <person name="Kale V."/>
            <person name="Holt S."/>
            <person name="Cochrane G."/>
            <person name="Meng A."/>
            <person name="Brown T."/>
            <person name="Cohen L."/>
        </authorList>
    </citation>
    <scope>NUCLEOTIDE SEQUENCE</scope>
    <source>
        <strain evidence="4">CCMP722</strain>
    </source>
</reference>
<evidence type="ECO:0000259" key="3">
    <source>
        <dbReference type="SMART" id="SM00839"/>
    </source>
</evidence>
<dbReference type="InterPro" id="IPR050724">
    <property type="entry name" value="Glu_Leu_Phe_Val_DH"/>
</dbReference>
<dbReference type="EMBL" id="HBFA01004286">
    <property type="protein sequence ID" value="CAD8651806.1"/>
    <property type="molecule type" value="Transcribed_RNA"/>
</dbReference>
<protein>
    <recommendedName>
        <fullName evidence="1">glutamate dehydrogenase (NADP(+))</fullName>
        <ecNumber evidence="1">1.4.1.4</ecNumber>
    </recommendedName>
</protein>
<sequence>MLKARNQRIAGKVAVVSGSGNVAQYTIEKLNELGAKVVTISDSSGFVHDADGITPEKHAFLLELKNVRRGRVSEYAAKYPSANFTPLDRCLDHNPLWKVKADLYFPCATQNEVNERDARHIVANGAVAVTEGANMPSTPEAIKVYQDARLAYGLGKAANAGGVACSGLEMSQNSIRCAWTREEVDAKLHAIMIEIHRNAYDTSVEYGQPGNYVLGANIAGFTKVAEAMLAQGVV</sequence>
<dbReference type="InterPro" id="IPR006095">
    <property type="entry name" value="Glu/Leu/Phe/Val/Trp_DH"/>
</dbReference>
<organism evidence="4">
    <name type="scientific">Pyramimonas obovata</name>
    <dbReference type="NCBI Taxonomy" id="1411642"/>
    <lineage>
        <taxon>Eukaryota</taxon>
        <taxon>Viridiplantae</taxon>
        <taxon>Chlorophyta</taxon>
        <taxon>Pyramimonadophyceae</taxon>
        <taxon>Pyramimonadales</taxon>
        <taxon>Pyramimonadaceae</taxon>
        <taxon>Pyramimonas</taxon>
        <taxon>Pyramimonas incertae sedis</taxon>
    </lineage>
</organism>
<evidence type="ECO:0000256" key="2">
    <source>
        <dbReference type="RuleBase" id="RU004417"/>
    </source>
</evidence>
<dbReference type="PANTHER" id="PTHR43571:SF1">
    <property type="entry name" value="NADP-SPECIFIC GLUTAMATE DEHYDROGENASE 1-RELATED"/>
    <property type="match status" value="1"/>
</dbReference>
<evidence type="ECO:0000313" key="4">
    <source>
        <dbReference type="EMBL" id="CAD8651806.1"/>
    </source>
</evidence>
<dbReference type="SMART" id="SM00839">
    <property type="entry name" value="ELFV_dehydrog"/>
    <property type="match status" value="1"/>
</dbReference>
<name>A0A7S0MUR1_9CHLO</name>
<dbReference type="SUPFAM" id="SSF51735">
    <property type="entry name" value="NAD(P)-binding Rossmann-fold domains"/>
    <property type="match status" value="1"/>
</dbReference>
<comment type="similarity">
    <text evidence="2">Belongs to the Glu/Leu/Phe/Val dehydrogenases family.</text>
</comment>
<dbReference type="Gene3D" id="3.40.50.720">
    <property type="entry name" value="NAD(P)-binding Rossmann-like Domain"/>
    <property type="match status" value="1"/>
</dbReference>
<dbReference type="Gene3D" id="1.10.285.10">
    <property type="entry name" value="Glutamate Dehydrogenase, chain A, domain 3"/>
    <property type="match status" value="1"/>
</dbReference>
<dbReference type="FunFam" id="3.40.50.720:FF:000030">
    <property type="entry name" value="Glutamate dehydrogenase"/>
    <property type="match status" value="1"/>
</dbReference>
<evidence type="ECO:0000256" key="1">
    <source>
        <dbReference type="ARBA" id="ARBA00012907"/>
    </source>
</evidence>
<proteinExistence type="inferred from homology"/>
<dbReference type="InterPro" id="IPR036291">
    <property type="entry name" value="NAD(P)-bd_dom_sf"/>
</dbReference>
<feature type="domain" description="Glutamate/phenylalanine/leucine/valine/L-tryptophan dehydrogenase C-terminal" evidence="3">
    <location>
        <begin position="2"/>
        <end position="232"/>
    </location>
</feature>